<proteinExistence type="predicted"/>
<feature type="region of interest" description="Disordered" evidence="1">
    <location>
        <begin position="281"/>
        <end position="318"/>
    </location>
</feature>
<dbReference type="AlphaFoldDB" id="C3YF98"/>
<sequence>MGCNYMEMEKEWVPAAGLHRETDVGLCYKRPHQNSFPSIPIEGPTSQTCSFPTRSAEHVSLDMHPSHQSHVGRLCAPLPTEQLLPVLQVCVPPSPPHNCYLCYRSVCPPPHHTTVTCATEPQLGHVTNYCATVPGECFPENGEVFGLASSEVCKPWCPPPHPLYKVIRSVQTMVPPPHPLYKVVRNVQTMVPPPHPLYKVVRSVQTMVPPSPPPVQGHQKCANHGAPLPTPCTRSSELHTKEVIPHNLLVHTNVDSLSPPDSPHQHFLHTSHVCQLRLPSSASAAKRQGSGSTSRAVGRHNTVNRAKWQVGREKSEQTTRLAQQKLAQHRGSTGPCQQIMPQFAAVEILRWKWGCGFFSLTKVAEFGAPHTAGCVPSRPGDPLIMDGGKSAGRPPGNSRESRRQKLPP</sequence>
<protein>
    <submittedName>
        <fullName evidence="2">Uncharacterized protein</fullName>
    </submittedName>
</protein>
<evidence type="ECO:0000256" key="1">
    <source>
        <dbReference type="SAM" id="MobiDB-lite"/>
    </source>
</evidence>
<feature type="compositionally biased region" description="Basic and acidic residues" evidence="1">
    <location>
        <begin position="399"/>
        <end position="408"/>
    </location>
</feature>
<accession>C3YF98</accession>
<reference evidence="2" key="1">
    <citation type="journal article" date="2008" name="Nature">
        <title>The amphioxus genome and the evolution of the chordate karyotype.</title>
        <authorList>
            <consortium name="US DOE Joint Genome Institute (JGI-PGF)"/>
            <person name="Putnam N.H."/>
            <person name="Butts T."/>
            <person name="Ferrier D.E.K."/>
            <person name="Furlong R.F."/>
            <person name="Hellsten U."/>
            <person name="Kawashima T."/>
            <person name="Robinson-Rechavi M."/>
            <person name="Shoguchi E."/>
            <person name="Terry A."/>
            <person name="Yu J.-K."/>
            <person name="Benito-Gutierrez E.L."/>
            <person name="Dubchak I."/>
            <person name="Garcia-Fernandez J."/>
            <person name="Gibson-Brown J.J."/>
            <person name="Grigoriev I.V."/>
            <person name="Horton A.C."/>
            <person name="de Jong P.J."/>
            <person name="Jurka J."/>
            <person name="Kapitonov V.V."/>
            <person name="Kohara Y."/>
            <person name="Kuroki Y."/>
            <person name="Lindquist E."/>
            <person name="Lucas S."/>
            <person name="Osoegawa K."/>
            <person name="Pennacchio L.A."/>
            <person name="Salamov A.A."/>
            <person name="Satou Y."/>
            <person name="Sauka-Spengler T."/>
            <person name="Schmutz J."/>
            <person name="Shin-I T."/>
            <person name="Toyoda A."/>
            <person name="Bronner-Fraser M."/>
            <person name="Fujiyama A."/>
            <person name="Holland L.Z."/>
            <person name="Holland P.W.H."/>
            <person name="Satoh N."/>
            <person name="Rokhsar D.S."/>
        </authorList>
    </citation>
    <scope>NUCLEOTIDE SEQUENCE [LARGE SCALE GENOMIC DNA]</scope>
    <source>
        <strain evidence="2">S238N-H82</strain>
        <tissue evidence="2">Testes</tissue>
    </source>
</reference>
<name>C3YF98_BRAFL</name>
<feature type="compositionally biased region" description="Polar residues" evidence="1">
    <location>
        <begin position="281"/>
        <end position="295"/>
    </location>
</feature>
<evidence type="ECO:0000313" key="2">
    <source>
        <dbReference type="EMBL" id="EEN61100.1"/>
    </source>
</evidence>
<dbReference type="EMBL" id="GG666508">
    <property type="protein sequence ID" value="EEN61100.1"/>
    <property type="molecule type" value="Genomic_DNA"/>
</dbReference>
<organism>
    <name type="scientific">Branchiostoma floridae</name>
    <name type="common">Florida lancelet</name>
    <name type="synonym">Amphioxus</name>
    <dbReference type="NCBI Taxonomy" id="7739"/>
    <lineage>
        <taxon>Eukaryota</taxon>
        <taxon>Metazoa</taxon>
        <taxon>Chordata</taxon>
        <taxon>Cephalochordata</taxon>
        <taxon>Leptocardii</taxon>
        <taxon>Amphioxiformes</taxon>
        <taxon>Branchiostomatidae</taxon>
        <taxon>Branchiostoma</taxon>
    </lineage>
</organism>
<dbReference type="InParanoid" id="C3YF98"/>
<gene>
    <name evidence="2" type="ORF">BRAFLDRAFT_85237</name>
</gene>
<feature type="region of interest" description="Disordered" evidence="1">
    <location>
        <begin position="373"/>
        <end position="408"/>
    </location>
</feature>